<proteinExistence type="predicted"/>
<gene>
    <name evidence="1" type="ORF">N865_05630</name>
</gene>
<protein>
    <recommendedName>
        <fullName evidence="3">Knr4/Smi1-like domain-containing protein</fullName>
    </recommendedName>
</protein>
<dbReference type="eggNOG" id="ENOG5033JEE">
    <property type="taxonomic scope" value="Bacteria"/>
</dbReference>
<comment type="caution">
    <text evidence="1">The sequence shown here is derived from an EMBL/GenBank/DDBJ whole genome shotgun (WGS) entry which is preliminary data.</text>
</comment>
<dbReference type="AlphaFoldDB" id="W9GBN2"/>
<evidence type="ECO:0000313" key="2">
    <source>
        <dbReference type="Proteomes" id="UP000019489"/>
    </source>
</evidence>
<organism evidence="1 2">
    <name type="scientific">Intrasporangium oryzae NRRL B-24470</name>
    <dbReference type="NCBI Taxonomy" id="1386089"/>
    <lineage>
        <taxon>Bacteria</taxon>
        <taxon>Bacillati</taxon>
        <taxon>Actinomycetota</taxon>
        <taxon>Actinomycetes</taxon>
        <taxon>Micrococcales</taxon>
        <taxon>Intrasporangiaceae</taxon>
        <taxon>Intrasporangium</taxon>
    </lineage>
</organism>
<reference evidence="1 2" key="1">
    <citation type="submission" date="2013-08" db="EMBL/GenBank/DDBJ databases">
        <title>Intrasporangium oryzae NRRL B-24470.</title>
        <authorList>
            <person name="Liu H."/>
            <person name="Wang G."/>
        </authorList>
    </citation>
    <scope>NUCLEOTIDE SEQUENCE [LARGE SCALE GENOMIC DNA]</scope>
    <source>
        <strain evidence="1 2">NRRL B-24470</strain>
    </source>
</reference>
<dbReference type="SUPFAM" id="SSF160631">
    <property type="entry name" value="SMI1/KNR4-like"/>
    <property type="match status" value="1"/>
</dbReference>
<accession>W9GBN2</accession>
<dbReference type="InterPro" id="IPR037883">
    <property type="entry name" value="Knr4/Smi1-like_sf"/>
</dbReference>
<dbReference type="RefSeq" id="WP_034806434.1">
    <property type="nucleotide sequence ID" value="NZ_AWSA01000025.1"/>
</dbReference>
<dbReference type="Proteomes" id="UP000019489">
    <property type="component" value="Unassembled WGS sequence"/>
</dbReference>
<dbReference type="OrthoDB" id="7066145at2"/>
<name>W9GBN2_9MICO</name>
<dbReference type="EMBL" id="AWSA01000025">
    <property type="protein sequence ID" value="EWT01274.1"/>
    <property type="molecule type" value="Genomic_DNA"/>
</dbReference>
<sequence length="255" mass="28257">MARGDWLDFYLVKDELTLHTTEEVDEAEAVLGLRLPDGYRELVTTLGDGVISGLLRVCRPADLPRRQGFLAEVLHRGWFYDEPDETMSRTNAMESVMVADTLDGDVIIFHPDTRQLHVLPRHDTRTHAVGSNLWALVDWLQDSGVIVNPHPFRHFESFVGPTEGANGNGTGIDVDRVAEAITALGVHDAMEHADSEFTFFVRAIGGYISVYDVNGSEMGAHLRYQTDRGHDVRASLQRAVEAAGVTFGDPWSMAP</sequence>
<evidence type="ECO:0008006" key="3">
    <source>
        <dbReference type="Google" id="ProtNLM"/>
    </source>
</evidence>
<keyword evidence="2" id="KW-1185">Reference proteome</keyword>
<evidence type="ECO:0000313" key="1">
    <source>
        <dbReference type="EMBL" id="EWT01274.1"/>
    </source>
</evidence>